<comment type="catalytic activity">
    <reaction evidence="1">
        <text>ethanolamine = acetaldehyde + NH4(+)</text>
        <dbReference type="Rhea" id="RHEA:15313"/>
        <dbReference type="ChEBI" id="CHEBI:15343"/>
        <dbReference type="ChEBI" id="CHEBI:28938"/>
        <dbReference type="ChEBI" id="CHEBI:57603"/>
        <dbReference type="EC" id="4.3.1.7"/>
    </reaction>
</comment>
<keyword evidence="1" id="KW-1283">Bacterial microcompartment</keyword>
<gene>
    <name evidence="1" type="primary">eutB</name>
    <name evidence="2" type="ORF">AB5J53_25795</name>
</gene>
<dbReference type="PANTHER" id="PTHR39329:SF1">
    <property type="entry name" value="ETHANOLAMINE AMMONIA-LYASE LARGE SUBUNIT"/>
    <property type="match status" value="1"/>
</dbReference>
<protein>
    <recommendedName>
        <fullName evidence="1">Ethanolamine ammonia-lyase large subunit</fullName>
        <shortName evidence="1">EAL large subunit</shortName>
        <ecNumber evidence="1">4.3.1.7</ecNumber>
    </recommendedName>
</protein>
<dbReference type="EMBL" id="CP163443">
    <property type="protein sequence ID" value="XDQ54829.1"/>
    <property type="molecule type" value="Genomic_DNA"/>
</dbReference>
<feature type="binding site" evidence="1">
    <location>
        <position position="403"/>
    </location>
    <ligand>
        <name>adenosylcob(III)alamin</name>
        <dbReference type="ChEBI" id="CHEBI:18408"/>
    </ligand>
</feature>
<dbReference type="InterPro" id="IPR044941">
    <property type="entry name" value="EutB_N_sf"/>
</dbReference>
<dbReference type="GO" id="GO:0046336">
    <property type="term" value="P:ethanolamine catabolic process"/>
    <property type="evidence" value="ECO:0007669"/>
    <property type="project" value="UniProtKB-UniRule"/>
</dbReference>
<dbReference type="Pfam" id="PF06751">
    <property type="entry name" value="EutB"/>
    <property type="match status" value="1"/>
</dbReference>
<dbReference type="InterPro" id="IPR013785">
    <property type="entry name" value="Aldolase_TIM"/>
</dbReference>
<reference evidence="2" key="1">
    <citation type="submission" date="2024-07" db="EMBL/GenBank/DDBJ databases">
        <authorList>
            <person name="Yu S.T."/>
        </authorList>
    </citation>
    <scope>NUCLEOTIDE SEQUENCE</scope>
    <source>
        <strain evidence="2">R41</strain>
    </source>
</reference>
<keyword evidence="1" id="KW-0846">Cobalamin</keyword>
<dbReference type="GO" id="GO:0031419">
    <property type="term" value="F:cobalamin binding"/>
    <property type="evidence" value="ECO:0007669"/>
    <property type="project" value="UniProtKB-UniRule"/>
</dbReference>
<dbReference type="InterPro" id="IPR010628">
    <property type="entry name" value="EutB"/>
</dbReference>
<dbReference type="GO" id="GO:0009350">
    <property type="term" value="C:ethanolamine ammonia-lyase complex"/>
    <property type="evidence" value="ECO:0007669"/>
    <property type="project" value="UniProtKB-UniRule"/>
</dbReference>
<evidence type="ECO:0000256" key="1">
    <source>
        <dbReference type="HAMAP-Rule" id="MF_00861"/>
    </source>
</evidence>
<feature type="binding site" evidence="1">
    <location>
        <position position="195"/>
    </location>
    <ligand>
        <name>adenosylcob(III)alamin</name>
        <dbReference type="ChEBI" id="CHEBI:18408"/>
    </ligand>
</feature>
<name>A0AB39RPH1_9ACTN</name>
<dbReference type="NCBIfam" id="NF011649">
    <property type="entry name" value="PRK15067.1"/>
    <property type="match status" value="1"/>
</dbReference>
<dbReference type="PANTHER" id="PTHR39329">
    <property type="entry name" value="ETHANOLAMINE AMMONIA-LYASE HEAVY CHAIN"/>
    <property type="match status" value="1"/>
</dbReference>
<dbReference type="AlphaFoldDB" id="A0AB39RPH1"/>
<dbReference type="GO" id="GO:0005829">
    <property type="term" value="C:cytosol"/>
    <property type="evidence" value="ECO:0007669"/>
    <property type="project" value="TreeGrafter"/>
</dbReference>
<proteinExistence type="inferred from homology"/>
<feature type="binding site" evidence="1">
    <location>
        <position position="289"/>
    </location>
    <ligand>
        <name>substrate</name>
    </ligand>
</feature>
<comment type="pathway">
    <text evidence="1">Amine and polyamine degradation; ethanolamine degradation.</text>
</comment>
<dbReference type="HAMAP" id="MF_00861">
    <property type="entry name" value="EutB"/>
    <property type="match status" value="1"/>
</dbReference>
<feature type="binding site" evidence="1">
    <location>
        <position position="194"/>
    </location>
    <ligand>
        <name>substrate</name>
    </ligand>
</feature>
<evidence type="ECO:0000313" key="2">
    <source>
        <dbReference type="EMBL" id="XDQ54829.1"/>
    </source>
</evidence>
<keyword evidence="1" id="KW-0170">Cobalt</keyword>
<comment type="subcellular location">
    <subcellularLocation>
        <location evidence="1">Bacterial microcompartment</location>
    </subcellularLocation>
</comment>
<feature type="binding site" evidence="1">
    <location>
        <position position="247"/>
    </location>
    <ligand>
        <name>adenosylcob(III)alamin</name>
        <dbReference type="ChEBI" id="CHEBI:18408"/>
    </ligand>
</feature>
<dbReference type="RefSeq" id="WP_369248028.1">
    <property type="nucleotide sequence ID" value="NZ_CP163443.1"/>
</dbReference>
<sequence length="464" mass="48569">MTTYTATLGGRSHQFDGLARLLAAASPERSGDRLAGLAAESAQARVAARWALAEVPLARFLAEPVIPYEDDDVTRLITDGHDAVAFGPVSGLTVGEFREWLLSEAADAASLAALAPGLTPEMVAAVSKLMGNADLVAVARKVRVVTAFRSTIGLPGRLATRLQPNHPTDDPAGVAAALLDGLLLGSGDAVIGINPATDSPKAVRDLLELLDGVIERYSIPTQSCVLCHVTTSIDLMERGAPVDLVFQSIAGTQAANASFGVTLGLLDEAYEAAKGLGRGTVGQNALYFETGQGSALSADAHHGVDQQTVEARAYAVARRYDPLLVNTVVGFIGPEYLYDGRQILRAALEDHFCGKLLGLPMGLDICYTNHADADDDDIATMLTMLGVAGASFVICTPGGDDIMLNYQSASYHDALYLREVLGLRPAPEFEAWLGRIGLLDVGGGIRDVSGTAHPLLAIGKEAAA</sequence>
<feature type="binding site" evidence="1">
    <location>
        <position position="297"/>
    </location>
    <ligand>
        <name>adenosylcob(III)alamin</name>
        <dbReference type="ChEBI" id="CHEBI:18408"/>
    </ligand>
</feature>
<comment type="similarity">
    <text evidence="1">Belongs to the EutB family.</text>
</comment>
<dbReference type="GO" id="GO:0031471">
    <property type="term" value="C:ethanolamine degradation polyhedral organelle"/>
    <property type="evidence" value="ECO:0007669"/>
    <property type="project" value="UniProtKB-UniRule"/>
</dbReference>
<accession>A0AB39RPH1</accession>
<organism evidence="2">
    <name type="scientific">Streptomyces sp. R41</name>
    <dbReference type="NCBI Taxonomy" id="3238632"/>
    <lineage>
        <taxon>Bacteria</taxon>
        <taxon>Bacillati</taxon>
        <taxon>Actinomycetota</taxon>
        <taxon>Actinomycetes</taxon>
        <taxon>Kitasatosporales</taxon>
        <taxon>Streptomycetaceae</taxon>
        <taxon>Streptomyces</taxon>
    </lineage>
</organism>
<dbReference type="GO" id="GO:0008851">
    <property type="term" value="F:ethanolamine ammonia-lyase activity"/>
    <property type="evidence" value="ECO:0007669"/>
    <property type="project" value="UniProtKB-UniRule"/>
</dbReference>
<dbReference type="Gene3D" id="1.10.220.70">
    <property type="entry name" value="lyase"/>
    <property type="match status" value="1"/>
</dbReference>
<dbReference type="Gene3D" id="3.20.20.70">
    <property type="entry name" value="Aldolase class I"/>
    <property type="match status" value="1"/>
</dbReference>
<feature type="binding site" evidence="1">
    <location>
        <begin position="161"/>
        <end position="163"/>
    </location>
    <ligand>
        <name>substrate</name>
    </ligand>
</feature>
<keyword evidence="1" id="KW-0456">Lyase</keyword>
<feature type="binding site" evidence="1">
    <location>
        <position position="364"/>
    </location>
    <ligand>
        <name>substrate</name>
    </ligand>
</feature>
<comment type="subunit">
    <text evidence="1">The basic unit is a heterodimer which dimerizes to form tetramers. The heterotetramers trimerize; 6 large subunits form a core ring with 6 small subunits projecting outwards.</text>
</comment>
<dbReference type="Gene3D" id="2.30.170.30">
    <property type="entry name" value="ethanolamine ammonia-lyase heavy chain domain like"/>
    <property type="match status" value="1"/>
</dbReference>
<comment type="function">
    <text evidence="1">Catalyzes the deamination of various vicinal amino-alcohols to oxo compounds. Allows this organism to utilize ethanolamine as the sole source of nitrogen and carbon in the presence of vitamin B12.</text>
</comment>
<dbReference type="EC" id="4.3.1.7" evidence="1"/>
<comment type="cofactor">
    <cofactor evidence="1">
        <name>adenosylcob(III)alamin</name>
        <dbReference type="ChEBI" id="CHEBI:18408"/>
    </cofactor>
    <text evidence="1">Binds between the large and small subunits.</text>
</comment>
<dbReference type="InterPro" id="IPR044939">
    <property type="entry name" value="EutB_dom_2_sf"/>
</dbReference>
<dbReference type="PIRSF" id="PIRSF018788">
    <property type="entry name" value="EutB"/>
    <property type="match status" value="1"/>
</dbReference>
<dbReference type="GO" id="GO:0006520">
    <property type="term" value="P:amino acid metabolic process"/>
    <property type="evidence" value="ECO:0007669"/>
    <property type="project" value="InterPro"/>
</dbReference>